<protein>
    <recommendedName>
        <fullName evidence="13">Fucosyltransferase</fullName>
        <ecNumber evidence="13">2.4.1.-</ecNumber>
    </recommendedName>
</protein>
<evidence type="ECO:0000256" key="11">
    <source>
        <dbReference type="ARBA" id="ARBA00023180"/>
    </source>
</evidence>
<sequence>MQNYSYEQSSTEQYNEDKKIFWNSNPYQLNFELKREAPTPSDNNLQNLSRSQLAHLRESPAARARRLARNAERMREKRSREDNSERRRRLDKNALNNRLKRLNESPTEKAIRQVRDAARQRLRRAMESPDQRESRLRKLAERMRMVRKLESPDRKADRLSKAAQRARDRLQRETSEERRTRLQKGSEYARRVRSKRSTTRSSSAADTSDNSNQNTINSLYSSHSHDKILKIPQQQLQQQQNNNHHHHQNINFYDNAMQANNYNFVNFNNSISALAFNQNDPSSVPQSVNNSIITLNIPHYHTVFSSQPPPPQTKNFHPNIIKEEIYPKLLHCDPNHTKSSHHNLSKNSTTSNNDNETELDRLDKLRKSAELSRLRRNNETPEQRNKRLNDLKMRARKRREEIKQMESEEDRKSRLAKQAEYARIRRQRELKKPDNFAKLGDQQSPILISDKPSVLKILEPIIEMNTTDIETIFTFDTEYSADSVEWYCYENVFAVGTYQLTENEENTKSIRKGRIYLFKFDASDLKVEKLQQIESDAVLDQKWFNDELITATSLANVELYKYENSCLEKRSEISLDSSIHDCLALSVDVDVKTNKILASDSYGRLTLIDKSSEKVLLQWKCHDYEAWTCAFDNWNHNIVYSGGDDSLLNIWDLRDSSNEMASKVLSKKRDAGVTSFLNHKENLLLVGSYDENLCLYDVRNVKRSIDEINLNGGVWRIKKSPHDENLLLTACMYHNFSVIDCSENVDNFSYFPKKKLKILLVLLLAITALFMYNSPTSFIIPDEIDSMELYMPNKTKNILFWTQFFQHHTSEKSGNVGKEKLESINCPVTNCYFTHEKGYLKNITEFDAIMFHGPEFIPQIPPHSNLNQLYIFVSLEAPTAVFGQIERFVDFYNMTMTYRMDSDVEWDYGKIVSAETNEVIAPSKSPYWKSPEDNFFDQDFLNIYLNKTKSIAWFVSKCNAHSKRQNLVQKMKELVDVDIYGKCGNLSCEGIVCDEMLTTTYKFYLSFENSLCTDYVTEKLYRALNEYTIPIVFNGLRDMTMYSPPKSFINANDFDTPEDLVNYLKFLMSNPREYIKYFWWKKHYNVKTHPVYPYTHCELCKKLNDKSFMTENHQYRDIKSWFFDGACNQTSHIKF</sequence>
<dbReference type="SMART" id="SM00320">
    <property type="entry name" value="WD40"/>
    <property type="match status" value="3"/>
</dbReference>
<evidence type="ECO:0000256" key="9">
    <source>
        <dbReference type="ARBA" id="ARBA00023034"/>
    </source>
</evidence>
<feature type="compositionally biased region" description="Basic and acidic residues" evidence="14">
    <location>
        <begin position="101"/>
        <end position="110"/>
    </location>
</feature>
<evidence type="ECO:0000256" key="7">
    <source>
        <dbReference type="ARBA" id="ARBA00022968"/>
    </source>
</evidence>
<dbReference type="InterPro" id="IPR031481">
    <property type="entry name" value="Glyco_tran_10_N"/>
</dbReference>
<dbReference type="PANTHER" id="PTHR48438:SF1">
    <property type="entry name" value="ALPHA-(1,3)-FUCOSYLTRANSFERASE C-RELATED"/>
    <property type="match status" value="1"/>
</dbReference>
<evidence type="ECO:0000313" key="18">
    <source>
        <dbReference type="EMBL" id="CAG9806212.1"/>
    </source>
</evidence>
<dbReference type="Pfam" id="PF17039">
    <property type="entry name" value="Glyco_tran_10_N"/>
    <property type="match status" value="1"/>
</dbReference>
<keyword evidence="6 13" id="KW-0812">Transmembrane</keyword>
<dbReference type="EMBL" id="OU895878">
    <property type="protein sequence ID" value="CAG9806212.1"/>
    <property type="molecule type" value="Genomic_DNA"/>
</dbReference>
<feature type="region of interest" description="Disordered" evidence="14">
    <location>
        <begin position="331"/>
        <end position="414"/>
    </location>
</feature>
<dbReference type="EC" id="2.4.1.-" evidence="13"/>
<keyword evidence="12" id="KW-0853">WD repeat</keyword>
<keyword evidence="8" id="KW-1133">Transmembrane helix</keyword>
<comment type="similarity">
    <text evidence="3 13">Belongs to the glycosyltransferase 10 family.</text>
</comment>
<dbReference type="AlphaFoldDB" id="A0A9N9S122"/>
<keyword evidence="10" id="KW-0472">Membrane</keyword>
<keyword evidence="9 13" id="KW-0333">Golgi apparatus</keyword>
<keyword evidence="19" id="KW-1185">Reference proteome</keyword>
<dbReference type="InterPro" id="IPR038577">
    <property type="entry name" value="GT10-like_C_sf"/>
</dbReference>
<keyword evidence="7" id="KW-0735">Signal-anchor</keyword>
<evidence type="ECO:0000259" key="15">
    <source>
        <dbReference type="Pfam" id="PF00852"/>
    </source>
</evidence>
<feature type="compositionally biased region" description="Basic and acidic residues" evidence="14">
    <location>
        <begin position="144"/>
        <end position="180"/>
    </location>
</feature>
<evidence type="ECO:0000256" key="12">
    <source>
        <dbReference type="PROSITE-ProRule" id="PRU00221"/>
    </source>
</evidence>
<feature type="compositionally biased region" description="Low complexity" evidence="14">
    <location>
        <begin position="345"/>
        <end position="354"/>
    </location>
</feature>
<dbReference type="InterPro" id="IPR055270">
    <property type="entry name" value="Glyco_tran_10_C"/>
</dbReference>
<dbReference type="Gene3D" id="2.130.10.10">
    <property type="entry name" value="YVTN repeat-like/Quinoprotein amine dehydrogenase"/>
    <property type="match status" value="1"/>
</dbReference>
<feature type="compositionally biased region" description="Basic and acidic residues" evidence="14">
    <location>
        <begin position="358"/>
        <end position="413"/>
    </location>
</feature>
<dbReference type="SUPFAM" id="SSF53756">
    <property type="entry name" value="UDP-Glycosyltransferase/glycogen phosphorylase"/>
    <property type="match status" value="1"/>
</dbReference>
<feature type="domain" description="STPR" evidence="17">
    <location>
        <begin position="108"/>
        <end position="181"/>
    </location>
</feature>
<dbReference type="Pfam" id="PF00852">
    <property type="entry name" value="Glyco_transf_10"/>
    <property type="match status" value="1"/>
</dbReference>
<dbReference type="GO" id="GO:0032580">
    <property type="term" value="C:Golgi cisterna membrane"/>
    <property type="evidence" value="ECO:0007669"/>
    <property type="project" value="UniProtKB-SubCell"/>
</dbReference>
<evidence type="ECO:0000256" key="14">
    <source>
        <dbReference type="SAM" id="MobiDB-lite"/>
    </source>
</evidence>
<evidence type="ECO:0000256" key="8">
    <source>
        <dbReference type="ARBA" id="ARBA00022989"/>
    </source>
</evidence>
<evidence type="ECO:0000313" key="19">
    <source>
        <dbReference type="Proteomes" id="UP001153620"/>
    </source>
</evidence>
<evidence type="ECO:0000259" key="17">
    <source>
        <dbReference type="Pfam" id="PF21107"/>
    </source>
</evidence>
<evidence type="ECO:0000256" key="1">
    <source>
        <dbReference type="ARBA" id="ARBA00004447"/>
    </source>
</evidence>
<dbReference type="Gene3D" id="3.40.50.11660">
    <property type="entry name" value="Glycosyl transferase family 10, C-terminal domain"/>
    <property type="match status" value="1"/>
</dbReference>
<accession>A0A9N9S122</accession>
<feature type="domain" description="Fucosyltransferase N-terminal" evidence="16">
    <location>
        <begin position="794"/>
        <end position="909"/>
    </location>
</feature>
<evidence type="ECO:0000256" key="6">
    <source>
        <dbReference type="ARBA" id="ARBA00022692"/>
    </source>
</evidence>
<dbReference type="Proteomes" id="UP001153620">
    <property type="component" value="Chromosome 2"/>
</dbReference>
<feature type="region of interest" description="Disordered" evidence="14">
    <location>
        <begin position="68"/>
        <end position="110"/>
    </location>
</feature>
<dbReference type="InterPro" id="IPR036322">
    <property type="entry name" value="WD40_repeat_dom_sf"/>
</dbReference>
<proteinExistence type="inferred from homology"/>
<evidence type="ECO:0000256" key="5">
    <source>
        <dbReference type="ARBA" id="ARBA00022679"/>
    </source>
</evidence>
<feature type="compositionally biased region" description="Low complexity" evidence="14">
    <location>
        <begin position="199"/>
        <end position="208"/>
    </location>
</feature>
<keyword evidence="4 13" id="KW-0328">Glycosyltransferase</keyword>
<reference evidence="18" key="2">
    <citation type="submission" date="2022-10" db="EMBL/GenBank/DDBJ databases">
        <authorList>
            <consortium name="ENA_rothamsted_submissions"/>
            <consortium name="culmorum"/>
            <person name="King R."/>
        </authorList>
    </citation>
    <scope>NUCLEOTIDE SEQUENCE</scope>
</reference>
<organism evidence="18 19">
    <name type="scientific">Chironomus riparius</name>
    <dbReference type="NCBI Taxonomy" id="315576"/>
    <lineage>
        <taxon>Eukaryota</taxon>
        <taxon>Metazoa</taxon>
        <taxon>Ecdysozoa</taxon>
        <taxon>Arthropoda</taxon>
        <taxon>Hexapoda</taxon>
        <taxon>Insecta</taxon>
        <taxon>Pterygota</taxon>
        <taxon>Neoptera</taxon>
        <taxon>Endopterygota</taxon>
        <taxon>Diptera</taxon>
        <taxon>Nematocera</taxon>
        <taxon>Chironomoidea</taxon>
        <taxon>Chironomidae</taxon>
        <taxon>Chironominae</taxon>
        <taxon>Chironomus</taxon>
    </lineage>
</organism>
<evidence type="ECO:0000256" key="2">
    <source>
        <dbReference type="ARBA" id="ARBA00004922"/>
    </source>
</evidence>
<dbReference type="GO" id="GO:0008417">
    <property type="term" value="F:fucosyltransferase activity"/>
    <property type="evidence" value="ECO:0007669"/>
    <property type="project" value="InterPro"/>
</dbReference>
<dbReference type="InterPro" id="IPR015943">
    <property type="entry name" value="WD40/YVTN_repeat-like_dom_sf"/>
</dbReference>
<evidence type="ECO:0000256" key="3">
    <source>
        <dbReference type="ARBA" id="ARBA00008919"/>
    </source>
</evidence>
<evidence type="ECO:0000256" key="10">
    <source>
        <dbReference type="ARBA" id="ARBA00023136"/>
    </source>
</evidence>
<dbReference type="InterPro" id="IPR001680">
    <property type="entry name" value="WD40_rpt"/>
</dbReference>
<dbReference type="FunFam" id="3.40.50.11660:FF:000004">
    <property type="entry name" value="Glycoprotein 3-alpha-L-fucosyltransferase A"/>
    <property type="match status" value="1"/>
</dbReference>
<dbReference type="SUPFAM" id="SSF50978">
    <property type="entry name" value="WD40 repeat-like"/>
    <property type="match status" value="1"/>
</dbReference>
<dbReference type="Pfam" id="PF21107">
    <property type="entry name" value="STPRs"/>
    <property type="match status" value="2"/>
</dbReference>
<dbReference type="OrthoDB" id="1930760at2759"/>
<feature type="region of interest" description="Disordered" evidence="14">
    <location>
        <begin position="144"/>
        <end position="218"/>
    </location>
</feature>
<keyword evidence="11" id="KW-0325">Glycoprotein</keyword>
<feature type="compositionally biased region" description="Basic and acidic residues" evidence="14">
    <location>
        <begin position="69"/>
        <end position="85"/>
    </location>
</feature>
<gene>
    <name evidence="18" type="ORF">CHIRRI_LOCUS9073</name>
</gene>
<evidence type="ECO:0000256" key="4">
    <source>
        <dbReference type="ARBA" id="ARBA00022676"/>
    </source>
</evidence>
<dbReference type="PROSITE" id="PS50082">
    <property type="entry name" value="WD_REPEATS_2"/>
    <property type="match status" value="1"/>
</dbReference>
<feature type="domain" description="Fucosyltransferase C-terminal" evidence="15">
    <location>
        <begin position="946"/>
        <end position="1121"/>
    </location>
</feature>
<dbReference type="InterPro" id="IPR001503">
    <property type="entry name" value="Glyco_trans_10"/>
</dbReference>
<dbReference type="PANTHER" id="PTHR48438">
    <property type="entry name" value="ALPHA-(1,3)-FUCOSYLTRANSFERASE C-RELATED"/>
    <property type="match status" value="1"/>
</dbReference>
<feature type="repeat" description="WD" evidence="12">
    <location>
        <begin position="635"/>
        <end position="661"/>
    </location>
</feature>
<evidence type="ECO:0000259" key="16">
    <source>
        <dbReference type="Pfam" id="PF17039"/>
    </source>
</evidence>
<dbReference type="InterPro" id="IPR048998">
    <property type="entry name" value="STPR"/>
</dbReference>
<keyword evidence="5 13" id="KW-0808">Transferase</keyword>
<feature type="domain" description="STPR" evidence="17">
    <location>
        <begin position="361"/>
        <end position="429"/>
    </location>
</feature>
<name>A0A9N9S122_9DIPT</name>
<comment type="pathway">
    <text evidence="2">Protein modification; protein glycosylation.</text>
</comment>
<feature type="compositionally biased region" description="Polar residues" evidence="14">
    <location>
        <begin position="209"/>
        <end position="218"/>
    </location>
</feature>
<reference evidence="18" key="1">
    <citation type="submission" date="2022-01" db="EMBL/GenBank/DDBJ databases">
        <authorList>
            <person name="King R."/>
        </authorList>
    </citation>
    <scope>NUCLEOTIDE SEQUENCE</scope>
</reference>
<evidence type="ECO:0000256" key="13">
    <source>
        <dbReference type="RuleBase" id="RU003832"/>
    </source>
</evidence>
<comment type="subcellular location">
    <subcellularLocation>
        <location evidence="1 13">Golgi apparatus</location>
        <location evidence="1 13">Golgi stack membrane</location>
        <topology evidence="1 13">Single-pass type II membrane protein</topology>
    </subcellularLocation>
</comment>